<evidence type="ECO:0000259" key="8">
    <source>
        <dbReference type="Pfam" id="PF12231"/>
    </source>
</evidence>
<dbReference type="SUPFAM" id="SSF48371">
    <property type="entry name" value="ARM repeat"/>
    <property type="match status" value="1"/>
</dbReference>
<evidence type="ECO:0000256" key="2">
    <source>
        <dbReference type="ARBA" id="ARBA00004574"/>
    </source>
</evidence>
<dbReference type="PANTHER" id="PTHR22928:SF3">
    <property type="entry name" value="TELOMERE-ASSOCIATED PROTEIN RIF1"/>
    <property type="match status" value="1"/>
</dbReference>
<keyword evidence="4" id="KW-0779">Telomere</keyword>
<feature type="region of interest" description="Disordered" evidence="7">
    <location>
        <begin position="1059"/>
        <end position="1089"/>
    </location>
</feature>
<feature type="domain" description="Telomere-associated protein Rif1 N-terminal" evidence="8">
    <location>
        <begin position="20"/>
        <end position="307"/>
    </location>
</feature>
<evidence type="ECO:0000313" key="10">
    <source>
        <dbReference type="Proteomes" id="UP001630127"/>
    </source>
</evidence>
<dbReference type="InterPro" id="IPR016024">
    <property type="entry name" value="ARM-type_fold"/>
</dbReference>
<proteinExistence type="predicted"/>
<dbReference type="Proteomes" id="UP001630127">
    <property type="component" value="Unassembled WGS sequence"/>
</dbReference>
<evidence type="ECO:0000313" key="9">
    <source>
        <dbReference type="EMBL" id="KAL3532297.1"/>
    </source>
</evidence>
<keyword evidence="5" id="KW-0539">Nucleus</keyword>
<evidence type="ECO:0000256" key="5">
    <source>
        <dbReference type="ARBA" id="ARBA00023242"/>
    </source>
</evidence>
<dbReference type="AlphaFoldDB" id="A0ABD3AMB1"/>
<evidence type="ECO:0000256" key="4">
    <source>
        <dbReference type="ARBA" id="ARBA00022895"/>
    </source>
</evidence>
<comment type="subcellular location">
    <subcellularLocation>
        <location evidence="2">Chromosome</location>
        <location evidence="2">Telomere</location>
    </subcellularLocation>
    <subcellularLocation>
        <location evidence="1">Nucleus</location>
    </subcellularLocation>
</comment>
<organism evidence="9 10">
    <name type="scientific">Cinchona calisaya</name>
    <dbReference type="NCBI Taxonomy" id="153742"/>
    <lineage>
        <taxon>Eukaryota</taxon>
        <taxon>Viridiplantae</taxon>
        <taxon>Streptophyta</taxon>
        <taxon>Embryophyta</taxon>
        <taxon>Tracheophyta</taxon>
        <taxon>Spermatophyta</taxon>
        <taxon>Magnoliopsida</taxon>
        <taxon>eudicotyledons</taxon>
        <taxon>Gunneridae</taxon>
        <taxon>Pentapetalae</taxon>
        <taxon>asterids</taxon>
        <taxon>lamiids</taxon>
        <taxon>Gentianales</taxon>
        <taxon>Rubiaceae</taxon>
        <taxon>Cinchonoideae</taxon>
        <taxon>Cinchoneae</taxon>
        <taxon>Cinchona</taxon>
    </lineage>
</organism>
<dbReference type="GO" id="GO:0005634">
    <property type="term" value="C:nucleus"/>
    <property type="evidence" value="ECO:0007669"/>
    <property type="project" value="UniProtKB-SubCell"/>
</dbReference>
<dbReference type="PANTHER" id="PTHR22928">
    <property type="entry name" value="TELOMERE-ASSOCIATED PROTEIN RIF1"/>
    <property type="match status" value="1"/>
</dbReference>
<dbReference type="Pfam" id="PF12231">
    <property type="entry name" value="Rif1_N"/>
    <property type="match status" value="1"/>
</dbReference>
<sequence length="1126" mass="127161">MANCSEKLEEIKKILSSFSSDTQKSHAYSTLLSIQELATAPNGSSLIHSLSDSANVFVSLIVADIVDGDEEIAAQALKCLGFMIYHPSIVSMITGDNADIIIDTLVKVITTTRIKSVCNLGVWCISIQQFSVAILDAHFHSLLRSIVYALDNPFGSLSITFEAMQAVVKLATLLGEKMRDMSNSWAPPIYRRLVSVDKREREITDRCLLKIRFLICPAPVTLSKTVIVDLRKKLLPAMKELLNLGMKIQTMQAWGWFIHFLGPYAMKSKNFVNEMLKLPEQAFSDFDPQVQISALVAWEAMIDALVLLPVQASQGDAVPMTGKRHMTISAGDNCQTDADGFLKRLKLIMTPLKGIMSSKGDLSVHVACLNTWSYLLHKLDTSISSDLAIKYVWEPILELVFQVGPDNRSLWLWNICLDLLDSFTLARNVYTNDDPNNQESSKLLEKSSVVGPLESSKCSWKHHAMKWSPWDLKQLEFFIKMIDIVNNQASNIAVSIECRRLAQSAALKLFRSLLRAVQAVVKCISVTYDDIMLCLNSVFGFLKKLCDEVNSEDGNAYDIPHAYLQLLEVAAEEIEPAVLESPLYKMALDLKCLDKLEQLGKIRSSSAPGIWLISYMDVVSPIVCLSVLYFSVAVKITSKAADITSITDRMYRHVKLSLCSCDTLEILNVFVGLLYKYEAFDCLGIWRTLANGLKDYINDRNHPSPFKMGTDNHGYSVAWHLLAYPFAICSCHQRHRQRQRLLQLQDCIEEWKLLYVSVNHDLQLECSPPENFSEDLSAVLNGYLNDITIMDESGVELHQRDKNQDTDMLSFIGKVVVCVLEQYNSRLCSRQSTVSDGNNRTSRNIKSSLKFASRFLKLAFENEEIQTLTARIISTLIQFLDSLHLKEDIVAFIEILASPLLEWLSLVEFKDKNASGQLQLIWTKVLKSLMRSRPPIEFDSSFLKFQASLLEKTLDHRNFNISEDTINFWNSTYGEILHLEYPQNLLPVLDKLSRNKKIKISKTNLAIDGKNCAGVTSTSRPQRYTNTMTTTLNSCSKRVELLGDAMNDLQGINKVHLSSKRKRPELTEHQKEVRRAQQGRVRDCSGHGPGIRTYTMVDFSQTNEESQESQEIRDADSILEMLRKVP</sequence>
<evidence type="ECO:0000256" key="1">
    <source>
        <dbReference type="ARBA" id="ARBA00004123"/>
    </source>
</evidence>
<protein>
    <recommendedName>
        <fullName evidence="8">Telomere-associated protein Rif1 N-terminal domain-containing protein</fullName>
    </recommendedName>
</protein>
<comment type="caution">
    <text evidence="9">The sequence shown here is derived from an EMBL/GenBank/DDBJ whole genome shotgun (WGS) entry which is preliminary data.</text>
</comment>
<evidence type="ECO:0000256" key="7">
    <source>
        <dbReference type="SAM" id="MobiDB-lite"/>
    </source>
</evidence>
<evidence type="ECO:0000256" key="3">
    <source>
        <dbReference type="ARBA" id="ARBA00022454"/>
    </source>
</evidence>
<dbReference type="EMBL" id="JBJUIK010000003">
    <property type="protein sequence ID" value="KAL3532297.1"/>
    <property type="molecule type" value="Genomic_DNA"/>
</dbReference>
<evidence type="ECO:0000256" key="6">
    <source>
        <dbReference type="ARBA" id="ARBA00023306"/>
    </source>
</evidence>
<keyword evidence="3" id="KW-0158">Chromosome</keyword>
<keyword evidence="10" id="KW-1185">Reference proteome</keyword>
<feature type="compositionally biased region" description="Basic and acidic residues" evidence="7">
    <location>
        <begin position="1064"/>
        <end position="1085"/>
    </location>
</feature>
<dbReference type="GO" id="GO:0000781">
    <property type="term" value="C:chromosome, telomeric region"/>
    <property type="evidence" value="ECO:0007669"/>
    <property type="project" value="UniProtKB-SubCell"/>
</dbReference>
<reference evidence="9 10" key="1">
    <citation type="submission" date="2024-11" db="EMBL/GenBank/DDBJ databases">
        <title>A near-complete genome assembly of Cinchona calisaya.</title>
        <authorList>
            <person name="Lian D.C."/>
            <person name="Zhao X.W."/>
            <person name="Wei L."/>
        </authorList>
    </citation>
    <scope>NUCLEOTIDE SEQUENCE [LARGE SCALE GENOMIC DNA]</scope>
    <source>
        <tissue evidence="9">Nenye</tissue>
    </source>
</reference>
<gene>
    <name evidence="9" type="ORF">ACH5RR_005818</name>
</gene>
<name>A0ABD3AMB1_9GENT</name>
<dbReference type="InterPro" id="IPR022031">
    <property type="entry name" value="Rif1_N"/>
</dbReference>
<accession>A0ABD3AMB1</accession>
<keyword evidence="6" id="KW-0131">Cell cycle</keyword>